<reference evidence="1 2" key="2">
    <citation type="journal article" date="2022" name="Mol. Ecol. Resour.">
        <title>The genomes of chicory, endive, great burdock and yacon provide insights into Asteraceae paleo-polyploidization history and plant inulin production.</title>
        <authorList>
            <person name="Fan W."/>
            <person name="Wang S."/>
            <person name="Wang H."/>
            <person name="Wang A."/>
            <person name="Jiang F."/>
            <person name="Liu H."/>
            <person name="Zhao H."/>
            <person name="Xu D."/>
            <person name="Zhang Y."/>
        </authorList>
    </citation>
    <scope>NUCLEOTIDE SEQUENCE [LARGE SCALE GENOMIC DNA]</scope>
    <source>
        <strain evidence="2">cv. Yunnan</strain>
        <tissue evidence="1">Leaves</tissue>
    </source>
</reference>
<keyword evidence="2" id="KW-1185">Reference proteome</keyword>
<organism evidence="1 2">
    <name type="scientific">Smallanthus sonchifolius</name>
    <dbReference type="NCBI Taxonomy" id="185202"/>
    <lineage>
        <taxon>Eukaryota</taxon>
        <taxon>Viridiplantae</taxon>
        <taxon>Streptophyta</taxon>
        <taxon>Embryophyta</taxon>
        <taxon>Tracheophyta</taxon>
        <taxon>Spermatophyta</taxon>
        <taxon>Magnoliopsida</taxon>
        <taxon>eudicotyledons</taxon>
        <taxon>Gunneridae</taxon>
        <taxon>Pentapetalae</taxon>
        <taxon>asterids</taxon>
        <taxon>campanulids</taxon>
        <taxon>Asterales</taxon>
        <taxon>Asteraceae</taxon>
        <taxon>Asteroideae</taxon>
        <taxon>Heliantheae alliance</taxon>
        <taxon>Millerieae</taxon>
        <taxon>Smallanthus</taxon>
    </lineage>
</organism>
<comment type="caution">
    <text evidence="1">The sequence shown here is derived from an EMBL/GenBank/DDBJ whole genome shotgun (WGS) entry which is preliminary data.</text>
</comment>
<evidence type="ECO:0000313" key="1">
    <source>
        <dbReference type="EMBL" id="KAI3716802.1"/>
    </source>
</evidence>
<dbReference type="EMBL" id="CM042040">
    <property type="protein sequence ID" value="KAI3716802.1"/>
    <property type="molecule type" value="Genomic_DNA"/>
</dbReference>
<protein>
    <submittedName>
        <fullName evidence="1">Uncharacterized protein</fullName>
    </submittedName>
</protein>
<accession>A0ACB9B3Y5</accession>
<gene>
    <name evidence="1" type="ORF">L1987_67962</name>
</gene>
<reference evidence="2" key="1">
    <citation type="journal article" date="2022" name="Mol. Ecol. Resour.">
        <title>The genomes of chicory, endive, great burdock and yacon provide insights into Asteraceae palaeo-polyploidization history and plant inulin production.</title>
        <authorList>
            <person name="Fan W."/>
            <person name="Wang S."/>
            <person name="Wang H."/>
            <person name="Wang A."/>
            <person name="Jiang F."/>
            <person name="Liu H."/>
            <person name="Zhao H."/>
            <person name="Xu D."/>
            <person name="Zhang Y."/>
        </authorList>
    </citation>
    <scope>NUCLEOTIDE SEQUENCE [LARGE SCALE GENOMIC DNA]</scope>
    <source>
        <strain evidence="2">cv. Yunnan</strain>
    </source>
</reference>
<sequence length="75" mass="8619">MHQRIYTIAPSERATTPPEAASLSPESFLNQWVGVEEVVFFPLHHKEKPHESLHGLGKRELRLAIKQVLHHKHVP</sequence>
<dbReference type="Proteomes" id="UP001056120">
    <property type="component" value="Linkage Group LG23"/>
</dbReference>
<proteinExistence type="predicted"/>
<evidence type="ECO:0000313" key="2">
    <source>
        <dbReference type="Proteomes" id="UP001056120"/>
    </source>
</evidence>
<name>A0ACB9B3Y5_9ASTR</name>